<dbReference type="Proteomes" id="UP000038040">
    <property type="component" value="Unplaced"/>
</dbReference>
<dbReference type="WBParaSite" id="DME_0000883001-mRNA-1">
    <property type="protein sequence ID" value="DME_0000883001-mRNA-1"/>
    <property type="gene ID" value="DME_0000883001"/>
</dbReference>
<dbReference type="STRING" id="318479.A0A0N4ULY3"/>
<gene>
    <name evidence="2" type="ORF">DME_LOCUS10486</name>
</gene>
<reference evidence="5" key="1">
    <citation type="submission" date="2017-02" db="UniProtKB">
        <authorList>
            <consortium name="WormBaseParasite"/>
        </authorList>
    </citation>
    <scope>IDENTIFICATION</scope>
</reference>
<protein>
    <submittedName>
        <fullName evidence="5">TRAUB domain-containing protein</fullName>
    </submittedName>
</protein>
<sequence length="161" mass="19412">MRDKYRLVKRTQLKRSDVDRIGSDAEITYDVEIFDDDDFYQQLLKDIIEKKTAQIDDPVYMSRRWLEIENLRQKRSKKKKVDTKASKGRRIRYLVIPQLVNYYPSMPESVSWSHEMRNQLMKSLFVSDSQIYLCIHEKLPVNVTVIVVYNFTREFFDIFSK</sequence>
<dbReference type="Pfam" id="PF08164">
    <property type="entry name" value="TRAUB"/>
    <property type="match status" value="1"/>
</dbReference>
<organism evidence="3 5">
    <name type="scientific">Dracunculus medinensis</name>
    <name type="common">Guinea worm</name>
    <dbReference type="NCBI Taxonomy" id="318479"/>
    <lineage>
        <taxon>Eukaryota</taxon>
        <taxon>Metazoa</taxon>
        <taxon>Ecdysozoa</taxon>
        <taxon>Nematoda</taxon>
        <taxon>Chromadorea</taxon>
        <taxon>Rhabditida</taxon>
        <taxon>Spirurina</taxon>
        <taxon>Dracunculoidea</taxon>
        <taxon>Dracunculidae</taxon>
        <taxon>Dracunculus</taxon>
    </lineage>
</organism>
<dbReference type="GO" id="GO:0005730">
    <property type="term" value="C:nucleolus"/>
    <property type="evidence" value="ECO:0007669"/>
    <property type="project" value="TreeGrafter"/>
</dbReference>
<dbReference type="GO" id="GO:0006357">
    <property type="term" value="P:regulation of transcription by RNA polymerase II"/>
    <property type="evidence" value="ECO:0007669"/>
    <property type="project" value="TreeGrafter"/>
</dbReference>
<dbReference type="OrthoDB" id="5783963at2759"/>
<evidence type="ECO:0000313" key="5">
    <source>
        <dbReference type="WBParaSite" id="DME_0000883001-mRNA-1"/>
    </source>
</evidence>
<reference evidence="2 4" key="2">
    <citation type="submission" date="2018-11" db="EMBL/GenBank/DDBJ databases">
        <authorList>
            <consortium name="Pathogen Informatics"/>
        </authorList>
    </citation>
    <scope>NUCLEOTIDE SEQUENCE [LARGE SCALE GENOMIC DNA]</scope>
</reference>
<dbReference type="PANTHER" id="PTHR15565">
    <property type="entry name" value="AATF PROTEIN APOPTOSIS ANTAGONIZING TRANSCRIPTION FACTOR"/>
    <property type="match status" value="1"/>
</dbReference>
<dbReference type="Proteomes" id="UP000274756">
    <property type="component" value="Unassembled WGS sequence"/>
</dbReference>
<evidence type="ECO:0000313" key="3">
    <source>
        <dbReference type="Proteomes" id="UP000038040"/>
    </source>
</evidence>
<keyword evidence="4" id="KW-1185">Reference proteome</keyword>
<accession>A0A0N4ULY3</accession>
<dbReference type="InterPro" id="IPR012617">
    <property type="entry name" value="AATF_C"/>
</dbReference>
<evidence type="ECO:0000313" key="2">
    <source>
        <dbReference type="EMBL" id="VDN60513.1"/>
    </source>
</evidence>
<name>A0A0N4ULY3_DRAME</name>
<evidence type="ECO:0000259" key="1">
    <source>
        <dbReference type="Pfam" id="PF08164"/>
    </source>
</evidence>
<dbReference type="PANTHER" id="PTHR15565:SF0">
    <property type="entry name" value="PROTEIN AATF"/>
    <property type="match status" value="1"/>
</dbReference>
<dbReference type="AlphaFoldDB" id="A0A0N4ULY3"/>
<evidence type="ECO:0000313" key="4">
    <source>
        <dbReference type="Proteomes" id="UP000274756"/>
    </source>
</evidence>
<proteinExistence type="predicted"/>
<dbReference type="EMBL" id="UYYG01001220">
    <property type="protein sequence ID" value="VDN60513.1"/>
    <property type="molecule type" value="Genomic_DNA"/>
</dbReference>
<feature type="domain" description="Apoptosis-antagonizing transcription factor C-terminal" evidence="1">
    <location>
        <begin position="40"/>
        <end position="125"/>
    </location>
</feature>
<dbReference type="InterPro" id="IPR039223">
    <property type="entry name" value="AATF/Bfr2"/>
</dbReference>